<dbReference type="InterPro" id="IPR000277">
    <property type="entry name" value="Cys/Met-Metab_PyrdxlP-dep_enz"/>
</dbReference>
<dbReference type="InterPro" id="IPR015424">
    <property type="entry name" value="PyrdxlP-dep_Trfase"/>
</dbReference>
<dbReference type="PANTHER" id="PTHR43797">
    <property type="entry name" value="HOMOCYSTEINE/CYSTEINE SYNTHASE"/>
    <property type="match status" value="1"/>
</dbReference>
<reference evidence="8 9" key="1">
    <citation type="submission" date="2017-11" db="EMBL/GenBank/DDBJ databases">
        <title>Evolution of Phototrophy in the Chloroflexi Phylum Driven by Horizontal Gene Transfer.</title>
        <authorList>
            <person name="Ward L.M."/>
            <person name="Hemp J."/>
            <person name="Shih P.M."/>
            <person name="Mcglynn S.E."/>
            <person name="Fischer W."/>
        </authorList>
    </citation>
    <scope>NUCLEOTIDE SEQUENCE [LARGE SCALE GENOMIC DNA]</scope>
    <source>
        <strain evidence="8">JP3_7</strain>
    </source>
</reference>
<comment type="similarity">
    <text evidence="2 6">Belongs to the trans-sulfuration enzymes family.</text>
</comment>
<dbReference type="InterPro" id="IPR015421">
    <property type="entry name" value="PyrdxlP-dep_Trfase_major"/>
</dbReference>
<dbReference type="Gene3D" id="3.90.1150.10">
    <property type="entry name" value="Aspartate Aminotransferase, domain 1"/>
    <property type="match status" value="1"/>
</dbReference>
<feature type="region of interest" description="Disordered" evidence="7">
    <location>
        <begin position="1"/>
        <end position="25"/>
    </location>
</feature>
<dbReference type="EMBL" id="PGTN01000007">
    <property type="protein sequence ID" value="PJF48739.1"/>
    <property type="molecule type" value="Genomic_DNA"/>
</dbReference>
<dbReference type="EC" id="2.5.1.49" evidence="8"/>
<evidence type="ECO:0000256" key="3">
    <source>
        <dbReference type="ARBA" id="ARBA00022679"/>
    </source>
</evidence>
<evidence type="ECO:0000256" key="7">
    <source>
        <dbReference type="SAM" id="MobiDB-lite"/>
    </source>
</evidence>
<proteinExistence type="inferred from homology"/>
<dbReference type="GO" id="GO:0004124">
    <property type="term" value="F:cysteine synthase activity"/>
    <property type="evidence" value="ECO:0007669"/>
    <property type="project" value="TreeGrafter"/>
</dbReference>
<evidence type="ECO:0000256" key="4">
    <source>
        <dbReference type="ARBA" id="ARBA00022898"/>
    </source>
</evidence>
<evidence type="ECO:0000313" key="9">
    <source>
        <dbReference type="Proteomes" id="UP000230790"/>
    </source>
</evidence>
<dbReference type="FunFam" id="3.40.640.10:FF:000035">
    <property type="entry name" value="O-succinylhomoserine sulfhydrylase"/>
    <property type="match status" value="1"/>
</dbReference>
<evidence type="ECO:0000256" key="5">
    <source>
        <dbReference type="PIRSR" id="PIRSR001434-2"/>
    </source>
</evidence>
<name>A0A2M8QG21_9CHLR</name>
<dbReference type="GO" id="GO:0071269">
    <property type="term" value="P:L-homocysteine biosynthetic process"/>
    <property type="evidence" value="ECO:0007669"/>
    <property type="project" value="TreeGrafter"/>
</dbReference>
<dbReference type="SUPFAM" id="SSF53383">
    <property type="entry name" value="PLP-dependent transferases"/>
    <property type="match status" value="1"/>
</dbReference>
<evidence type="ECO:0000256" key="1">
    <source>
        <dbReference type="ARBA" id="ARBA00001933"/>
    </source>
</evidence>
<comment type="cofactor">
    <cofactor evidence="1 6">
        <name>pyridoxal 5'-phosphate</name>
        <dbReference type="ChEBI" id="CHEBI:597326"/>
    </cofactor>
</comment>
<dbReference type="InterPro" id="IPR054542">
    <property type="entry name" value="Cys_met_metab_PP"/>
</dbReference>
<evidence type="ECO:0000256" key="6">
    <source>
        <dbReference type="RuleBase" id="RU362118"/>
    </source>
</evidence>
<dbReference type="CDD" id="cd00614">
    <property type="entry name" value="CGS_like"/>
    <property type="match status" value="1"/>
</dbReference>
<dbReference type="GO" id="GO:0005737">
    <property type="term" value="C:cytoplasm"/>
    <property type="evidence" value="ECO:0007669"/>
    <property type="project" value="TreeGrafter"/>
</dbReference>
<dbReference type="InterPro" id="IPR015422">
    <property type="entry name" value="PyrdxlP-dep_Trfase_small"/>
</dbReference>
<evidence type="ECO:0000313" key="8">
    <source>
        <dbReference type="EMBL" id="PJF48739.1"/>
    </source>
</evidence>
<comment type="caution">
    <text evidence="8">The sequence shown here is derived from an EMBL/GenBank/DDBJ whole genome shotgun (WGS) entry which is preliminary data.</text>
</comment>
<dbReference type="PROSITE" id="PS00868">
    <property type="entry name" value="CYS_MET_METAB_PP"/>
    <property type="match status" value="1"/>
</dbReference>
<gene>
    <name evidence="8" type="ORF">CUN48_01975</name>
</gene>
<accession>A0A2M8QG21</accession>
<feature type="modified residue" description="N6-(pyridoxal phosphate)lysine" evidence="5">
    <location>
        <position position="209"/>
    </location>
</feature>
<dbReference type="AlphaFoldDB" id="A0A2M8QG21"/>
<sequence>MSNHPFHFDTQVLHAGTRPDPTTNARAVPIYQTTSYQFRDTDHAANLFGLKEFGNIYTRIMNPTNDVVEQRLAALEGGVGALVTASGQAAETFAILNLAQAGDHIVSSASLYGGTYNLFHYTLPKLGIEVTFVDPTDPENFRRAIRPNTKAIYGESVGNPKLDIFPFEEVAAIAHENSLPLIIDNTTPTPYLLRPIEWGADIVVHSTTKYIGGHGLSIGGAIVDSGKFDWSKSWRHDAYFNKPDPSYHGLVYSQLGAPAYILKARLTLLRDIGAAQSPFNSFLNIIGLETLHVRMERHIQNANAVAEWLSKSPYVSWVTHPSLPSHPQYEKIKRMAPKGLTALVGFGIKGGREAGRQFINNLKLFSHLANIGDAKSLAIHPATTTHSQLTPEEQRATGVTDDFIRLSIGLEDIRDIIWDLEQALEAAVAAVSNGHKKDVVTA</sequence>
<dbReference type="GO" id="GO:0019346">
    <property type="term" value="P:transsulfuration"/>
    <property type="evidence" value="ECO:0007669"/>
    <property type="project" value="InterPro"/>
</dbReference>
<keyword evidence="4 5" id="KW-0663">Pyridoxal phosphate</keyword>
<dbReference type="GO" id="GO:0003961">
    <property type="term" value="F:O-acetylhomoserine aminocarboxypropyltransferase activity"/>
    <property type="evidence" value="ECO:0007669"/>
    <property type="project" value="UniProtKB-EC"/>
</dbReference>
<dbReference type="Gene3D" id="3.40.640.10">
    <property type="entry name" value="Type I PLP-dependent aspartate aminotransferase-like (Major domain)"/>
    <property type="match status" value="1"/>
</dbReference>
<dbReference type="Proteomes" id="UP000230790">
    <property type="component" value="Unassembled WGS sequence"/>
</dbReference>
<keyword evidence="3 8" id="KW-0808">Transferase</keyword>
<organism evidence="8 9">
    <name type="scientific">Candidatus Thermofonsia Clade 3 bacterium</name>
    <dbReference type="NCBI Taxonomy" id="2364212"/>
    <lineage>
        <taxon>Bacteria</taxon>
        <taxon>Bacillati</taxon>
        <taxon>Chloroflexota</taxon>
        <taxon>Candidatus Thermofontia</taxon>
        <taxon>Candidatus Thermofonsia Clade 3</taxon>
    </lineage>
</organism>
<dbReference type="PANTHER" id="PTHR43797:SF2">
    <property type="entry name" value="HOMOCYSTEINE_CYSTEINE SYNTHASE"/>
    <property type="match status" value="1"/>
</dbReference>
<dbReference type="GO" id="GO:0030170">
    <property type="term" value="F:pyridoxal phosphate binding"/>
    <property type="evidence" value="ECO:0007669"/>
    <property type="project" value="InterPro"/>
</dbReference>
<protein>
    <submittedName>
        <fullName evidence="8">O-acetylhomoserine aminocarboxypropyltransferase</fullName>
        <ecNumber evidence="8">2.5.1.49</ecNumber>
    </submittedName>
</protein>
<dbReference type="PIRSF" id="PIRSF001434">
    <property type="entry name" value="CGS"/>
    <property type="match status" value="1"/>
</dbReference>
<dbReference type="Pfam" id="PF01053">
    <property type="entry name" value="Cys_Met_Meta_PP"/>
    <property type="match status" value="1"/>
</dbReference>
<dbReference type="NCBIfam" id="TIGR01326">
    <property type="entry name" value="OAH_OAS_sulfhy"/>
    <property type="match status" value="1"/>
</dbReference>
<dbReference type="InterPro" id="IPR006235">
    <property type="entry name" value="OAc-hSer/O-AcSer_sulfhydrylase"/>
</dbReference>
<evidence type="ECO:0000256" key="2">
    <source>
        <dbReference type="ARBA" id="ARBA00009077"/>
    </source>
</evidence>
<dbReference type="GO" id="GO:0006535">
    <property type="term" value="P:cysteine biosynthetic process from serine"/>
    <property type="evidence" value="ECO:0007669"/>
    <property type="project" value="TreeGrafter"/>
</dbReference>